<organism evidence="4">
    <name type="scientific">Plasmopara viticola lesion associated mitovirus 5</name>
    <dbReference type="NCBI Taxonomy" id="2719478"/>
    <lineage>
        <taxon>Viruses</taxon>
        <taxon>Riboviria</taxon>
        <taxon>Orthornavirae</taxon>
        <taxon>Lenarviricota</taxon>
        <taxon>Howeltoviricetes</taxon>
        <taxon>Cryppavirales</taxon>
        <taxon>Mitoviridae</taxon>
        <taxon>Mitovirus</taxon>
    </lineage>
</organism>
<sequence>MNKSNRSYLLLMLNNSYNIYYKILSLRFIKLKTVKYVPPFFKLFQHHLKHDGLKQTIKIFKQMRLHITRFLCNDPLFVNDLKIGVDKSGWPKRLDFLKELTDTTEGKRFLLTIVMLGRNFTLSKQEKLFNLIDISSISQPRKTYKEYIIPTGFISKFSKDYKLSGDYGSFNKSKDIYLSNKASINGPATLTAHNSILTLNYAQMQNIYDLTDEEGIKYFNEVYTQSFNNMSDIFVKDKLNKTKLSYSGKLSVIMDPELKVRVIAIFDYFSQVFLKPIHTMLLKNLKKFSCDRTFTQNPYKDWSNKGHYFWSMDLSSATDRFPISLQRRLMRELIGPKASSAWASLLTSREFKVPSGDDQTVKYAVGQPMGAYSSWAAFTLSHHLVVQWCAHLVNRYPTKDYIILGDDIVINDDAIAVQYKRVMRLLGVDLSEAKTHKSLDLYEFAKRWIVPSQKCEITGIPMIGIIKNINNPIIVFTILFDYIFVKGNYWSYSKTLVDFLVDLYHNLKLQKFQRAKKKPGSRKRSKLSYKFFSINVAKRFMSSLEIHSFSLLHTFGLSSDELKRKFIAENIPSELYVYHGERSLSEIFEHGMIKLVFDNYSKVQTLVNDLRSAKTFDKIEELKVTPLYNAIFNQLLRLKELLQDNLDKNLSPFEVSRDLTILDFKSIWDRERNKIATLISVGRSFRLGVKSVNSAYSSDEIYYGSTYQDHNFDLGSVKLNTLLINNIHFAMTYTLPALKEEEKIKEESVADAWANFFK</sequence>
<dbReference type="InterPro" id="IPR008686">
    <property type="entry name" value="RNA_pol_mitovir"/>
</dbReference>
<evidence type="ECO:0000313" key="4">
    <source>
        <dbReference type="EMBL" id="QIR30229.1"/>
    </source>
</evidence>
<reference evidence="4" key="1">
    <citation type="journal article" date="2020" name="Virus Evol.">
        <title>Analysis of the virome associated to grapevine downy mildew lesions reveals new mycovirus lineages.</title>
        <authorList>
            <person name="Chiapello M."/>
            <person name="Rodriguez-Romero J."/>
            <person name="Ayllon M.A."/>
            <person name="Turina M."/>
        </authorList>
    </citation>
    <scope>NUCLEOTIDE SEQUENCE</scope>
    <source>
        <strain evidence="4">DMG-B_DN42420</strain>
    </source>
</reference>
<keyword evidence="3" id="KW-0548">Nucleotidyltransferase</keyword>
<dbReference type="InterPro" id="IPR043502">
    <property type="entry name" value="DNA/RNA_pol_sf"/>
</dbReference>
<keyword evidence="1 4" id="KW-0696">RNA-directed RNA polymerase</keyword>
<dbReference type="SUPFAM" id="SSF56672">
    <property type="entry name" value="DNA/RNA polymerases"/>
    <property type="match status" value="1"/>
</dbReference>
<dbReference type="PANTHER" id="PTHR34456">
    <property type="entry name" value="MITOVIRUS RNA-DEPENDENT RNA POLYMERASE"/>
    <property type="match status" value="1"/>
</dbReference>
<evidence type="ECO:0000256" key="3">
    <source>
        <dbReference type="ARBA" id="ARBA00022695"/>
    </source>
</evidence>
<dbReference type="GO" id="GO:0003968">
    <property type="term" value="F:RNA-directed RNA polymerase activity"/>
    <property type="evidence" value="ECO:0007669"/>
    <property type="project" value="UniProtKB-KW"/>
</dbReference>
<proteinExistence type="predicted"/>
<dbReference type="EMBL" id="MN539767">
    <property type="protein sequence ID" value="QIR30229.1"/>
    <property type="molecule type" value="Genomic_RNA"/>
</dbReference>
<evidence type="ECO:0000256" key="1">
    <source>
        <dbReference type="ARBA" id="ARBA00022484"/>
    </source>
</evidence>
<evidence type="ECO:0000256" key="2">
    <source>
        <dbReference type="ARBA" id="ARBA00022679"/>
    </source>
</evidence>
<keyword evidence="2" id="KW-0808">Transferase</keyword>
<dbReference type="Pfam" id="PF05919">
    <property type="entry name" value="Mitovir_RNA_pol"/>
    <property type="match status" value="1"/>
</dbReference>
<dbReference type="PANTHER" id="PTHR34456:SF9">
    <property type="entry name" value="MITOVIRUS RNA-DEPENDENT RNA POLYMERASE"/>
    <property type="match status" value="1"/>
</dbReference>
<name>A0A6G9RTA1_9VIRU</name>
<accession>A0A6G9RTA1</accession>
<protein>
    <submittedName>
        <fullName evidence="4">RNA-dependent RNA polymerase</fullName>
    </submittedName>
</protein>